<dbReference type="Proteomes" id="UP000219353">
    <property type="component" value="Unassembled WGS sequence"/>
</dbReference>
<proteinExistence type="predicted"/>
<accession>A0A285I3V3</accession>
<evidence type="ECO:0000313" key="2">
    <source>
        <dbReference type="Proteomes" id="UP000219353"/>
    </source>
</evidence>
<protein>
    <recommendedName>
        <fullName evidence="3">DUF2442 domain-containing protein</fullName>
    </recommendedName>
</protein>
<dbReference type="AlphaFoldDB" id="A0A285I3V3"/>
<dbReference type="InterPro" id="IPR018841">
    <property type="entry name" value="DUF2442"/>
</dbReference>
<evidence type="ECO:0000313" key="1">
    <source>
        <dbReference type="EMBL" id="SNY42665.1"/>
    </source>
</evidence>
<gene>
    <name evidence="1" type="ORF">SAMN06297280_0472</name>
</gene>
<evidence type="ECO:0008006" key="3">
    <source>
        <dbReference type="Google" id="ProtNLM"/>
    </source>
</evidence>
<dbReference type="Gene3D" id="3.30.2020.10">
    <property type="entry name" value="NE0471-like N-terminal domain"/>
    <property type="match status" value="1"/>
</dbReference>
<dbReference type="OrthoDB" id="9803723at2"/>
<dbReference type="InterPro" id="IPR036782">
    <property type="entry name" value="NE0471-like_N"/>
</dbReference>
<name>A0A285I3V3_9GAMM</name>
<reference evidence="2" key="1">
    <citation type="submission" date="2017-09" db="EMBL/GenBank/DDBJ databases">
        <authorList>
            <person name="Varghese N."/>
            <person name="Submissions S."/>
        </authorList>
    </citation>
    <scope>NUCLEOTIDE SEQUENCE [LARGE SCALE GENOMIC DNA]</scope>
    <source>
        <strain evidence="2">CGMCC 1.12461</strain>
    </source>
</reference>
<sequence length="88" mass="9704">MLHIKSAKYVSDYIIWVAFDDGTSGEVDLDGVLHGPVFEPLKNLTTFQKVSVDPELETVIWPNGADLAPEFLKDLLNKQAQPALKAHG</sequence>
<organism evidence="1 2">
    <name type="scientific">Arsukibacterium tuosuense</name>
    <dbReference type="NCBI Taxonomy" id="1323745"/>
    <lineage>
        <taxon>Bacteria</taxon>
        <taxon>Pseudomonadati</taxon>
        <taxon>Pseudomonadota</taxon>
        <taxon>Gammaproteobacteria</taxon>
        <taxon>Chromatiales</taxon>
        <taxon>Chromatiaceae</taxon>
        <taxon>Arsukibacterium</taxon>
    </lineage>
</organism>
<dbReference type="RefSeq" id="WP_097109740.1">
    <property type="nucleotide sequence ID" value="NZ_OBEB01000001.1"/>
</dbReference>
<dbReference type="Pfam" id="PF10387">
    <property type="entry name" value="DUF2442"/>
    <property type="match status" value="1"/>
</dbReference>
<dbReference type="SUPFAM" id="SSF143880">
    <property type="entry name" value="NE0471 N-terminal domain-like"/>
    <property type="match status" value="1"/>
</dbReference>
<dbReference type="EMBL" id="OBEB01000001">
    <property type="protein sequence ID" value="SNY42665.1"/>
    <property type="molecule type" value="Genomic_DNA"/>
</dbReference>
<keyword evidence="2" id="KW-1185">Reference proteome</keyword>